<dbReference type="Gene3D" id="1.10.600.10">
    <property type="entry name" value="Farnesyl Diphosphate Synthase"/>
    <property type="match status" value="1"/>
</dbReference>
<organism evidence="1">
    <name type="scientific">Zea mays</name>
    <name type="common">Maize</name>
    <dbReference type="NCBI Taxonomy" id="4577"/>
    <lineage>
        <taxon>Eukaryota</taxon>
        <taxon>Viridiplantae</taxon>
        <taxon>Streptophyta</taxon>
        <taxon>Embryophyta</taxon>
        <taxon>Tracheophyta</taxon>
        <taxon>Spermatophyta</taxon>
        <taxon>Magnoliopsida</taxon>
        <taxon>Liliopsida</taxon>
        <taxon>Poales</taxon>
        <taxon>Poaceae</taxon>
        <taxon>PACMAD clade</taxon>
        <taxon>Panicoideae</taxon>
        <taxon>Andropogonodae</taxon>
        <taxon>Andropogoneae</taxon>
        <taxon>Tripsacinae</taxon>
        <taxon>Zea</taxon>
    </lineage>
</organism>
<name>A0A3L6G4N4_MAIZE</name>
<dbReference type="AlphaFoldDB" id="A0A3L6G4N4"/>
<dbReference type="SUPFAM" id="SSF48576">
    <property type="entry name" value="Terpenoid synthases"/>
    <property type="match status" value="1"/>
</dbReference>
<dbReference type="EMBL" id="NCVQ01000002">
    <property type="protein sequence ID" value="PWZ43553.1"/>
    <property type="molecule type" value="Genomic_DNA"/>
</dbReference>
<protein>
    <submittedName>
        <fullName evidence="1">(E)-beta-farnesene synthase</fullName>
    </submittedName>
</protein>
<comment type="caution">
    <text evidence="1">The sequence shown here is derived from an EMBL/GenBank/DDBJ whole genome shotgun (WGS) entry which is preliminary data.</text>
</comment>
<reference evidence="1" key="1">
    <citation type="journal article" date="2018" name="Nat. Genet.">
        <title>Extensive intraspecific gene order and gene structural variations between Mo17 and other maize genomes.</title>
        <authorList>
            <person name="Sun S."/>
            <person name="Zhou Y."/>
            <person name="Chen J."/>
            <person name="Shi J."/>
            <person name="Zhao H."/>
            <person name="Zhao H."/>
            <person name="Song W."/>
            <person name="Zhang M."/>
            <person name="Cui Y."/>
            <person name="Dong X."/>
            <person name="Liu H."/>
            <person name="Ma X."/>
            <person name="Jiao Y."/>
            <person name="Wang B."/>
            <person name="Wei X."/>
            <person name="Stein J.C."/>
            <person name="Glaubitz J.C."/>
            <person name="Lu F."/>
            <person name="Yu G."/>
            <person name="Liang C."/>
            <person name="Fengler K."/>
            <person name="Li B."/>
            <person name="Rafalski A."/>
            <person name="Schnable P.S."/>
            <person name="Ware D.H."/>
            <person name="Buckler E.S."/>
            <person name="Lai J."/>
        </authorList>
    </citation>
    <scope>NUCLEOTIDE SEQUENCE [LARGE SCALE GENOMIC DNA]</scope>
    <source>
        <tissue evidence="1">Seedling</tissue>
    </source>
</reference>
<evidence type="ECO:0000313" key="1">
    <source>
        <dbReference type="EMBL" id="PWZ43553.1"/>
    </source>
</evidence>
<dbReference type="InterPro" id="IPR008949">
    <property type="entry name" value="Isoprenoid_synthase_dom_sf"/>
</dbReference>
<gene>
    <name evidence="1" type="primary">FARS_4</name>
    <name evidence="1" type="ORF">Zm00014a_020333</name>
</gene>
<proteinExistence type="predicted"/>
<sequence length="77" mass="9284">MDEACEKIKELTEDSWKDMMELYLTPIEQPKLITQTIVGFARTTIYMYKETDAFTFSHTIKDMIAKLFVDQYYNYRH</sequence>
<accession>A0A3L6G4N4</accession>
<dbReference type="Proteomes" id="UP000251960">
    <property type="component" value="Chromosome 10"/>
</dbReference>